<dbReference type="InterPro" id="IPR006543">
    <property type="entry name" value="Histidinol-phos"/>
</dbReference>
<dbReference type="InterPro" id="IPR004446">
    <property type="entry name" value="Heptose_bisP_phosphatase"/>
</dbReference>
<keyword evidence="2 7" id="KW-0963">Cytoplasm</keyword>
<dbReference type="AlphaFoldDB" id="A0AAE5CDN7"/>
<dbReference type="PANTHER" id="PTHR42891:SF1">
    <property type="entry name" value="D-GLYCERO-BETA-D-MANNO-HEPTOSE-1,7-BISPHOSPHATE 7-PHOSPHATASE"/>
    <property type="match status" value="1"/>
</dbReference>
<feature type="active site" description="Proton donor" evidence="8">
    <location>
        <position position="17"/>
    </location>
</feature>
<comment type="cofactor">
    <cofactor evidence="10">
        <name>Mg(2+)</name>
        <dbReference type="ChEBI" id="CHEBI:18420"/>
    </cofactor>
</comment>
<evidence type="ECO:0000313" key="12">
    <source>
        <dbReference type="Proteomes" id="UP000702544"/>
    </source>
</evidence>
<feature type="site" description="Stabilizes the phosphoryl group" evidence="9">
    <location>
        <position position="57"/>
    </location>
</feature>
<comment type="similarity">
    <text evidence="7">Belongs to the gmhB family.</text>
</comment>
<dbReference type="GO" id="GO:0016791">
    <property type="term" value="F:phosphatase activity"/>
    <property type="evidence" value="ECO:0007669"/>
    <property type="project" value="InterPro"/>
</dbReference>
<feature type="binding site" evidence="10">
    <location>
        <position position="15"/>
    </location>
    <ligand>
        <name>Mg(2+)</name>
        <dbReference type="ChEBI" id="CHEBI:18420"/>
    </ligand>
</feature>
<dbReference type="GO" id="GO:0005975">
    <property type="term" value="P:carbohydrate metabolic process"/>
    <property type="evidence" value="ECO:0007669"/>
    <property type="project" value="InterPro"/>
</dbReference>
<feature type="site" description="Contributes to substrate recognition" evidence="9">
    <location>
        <position position="110"/>
    </location>
</feature>
<dbReference type="Proteomes" id="UP000702544">
    <property type="component" value="Unassembled WGS sequence"/>
</dbReference>
<dbReference type="PIRSF" id="PIRSF004682">
    <property type="entry name" value="GmhB"/>
    <property type="match status" value="1"/>
</dbReference>
<keyword evidence="3 10" id="KW-0479">Metal-binding</keyword>
<dbReference type="NCBIfam" id="TIGR01662">
    <property type="entry name" value="HAD-SF-IIIA"/>
    <property type="match status" value="1"/>
</dbReference>
<dbReference type="EMBL" id="JAACAK010000114">
    <property type="protein sequence ID" value="NIR76169.1"/>
    <property type="molecule type" value="Genomic_DNA"/>
</dbReference>
<dbReference type="EC" id="3.1.3.-" evidence="7"/>
<feature type="active site" description="Nucleophile" evidence="8">
    <location>
        <position position="15"/>
    </location>
</feature>
<feature type="binding site" evidence="10">
    <location>
        <position position="106"/>
    </location>
    <ligand>
        <name>Zn(2+)</name>
        <dbReference type="ChEBI" id="CHEBI:29105"/>
    </ligand>
</feature>
<name>A0AAE5CDN7_9BACT</name>
<keyword evidence="4 7" id="KW-0378">Hydrolase</keyword>
<comment type="subcellular location">
    <subcellularLocation>
        <location evidence="1 7">Cytoplasm</location>
    </subcellularLocation>
</comment>
<dbReference type="Pfam" id="PF00702">
    <property type="entry name" value="Hydrolase"/>
    <property type="match status" value="1"/>
</dbReference>
<feature type="binding site" evidence="10">
    <location>
        <position position="108"/>
    </location>
    <ligand>
        <name>Zn(2+)</name>
        <dbReference type="ChEBI" id="CHEBI:29105"/>
    </ligand>
</feature>
<keyword evidence="10" id="KW-0460">Magnesium</keyword>
<dbReference type="GO" id="GO:0005737">
    <property type="term" value="C:cytoplasm"/>
    <property type="evidence" value="ECO:0007669"/>
    <property type="project" value="UniProtKB-SubCell"/>
</dbReference>
<reference evidence="11 12" key="1">
    <citation type="submission" date="2020-01" db="EMBL/GenBank/DDBJ databases">
        <title>Genomes assembled from Gulf of Kutch pelagic sediment metagenomes.</title>
        <authorList>
            <person name="Chandrashekar M."/>
            <person name="Mahajan M.S."/>
            <person name="Dave K.J."/>
            <person name="Vatsa P."/>
            <person name="Nathani N.M."/>
        </authorList>
    </citation>
    <scope>NUCLEOTIDE SEQUENCE [LARGE SCALE GENOMIC DNA]</scope>
    <source>
        <strain evidence="11">KS3-K002</strain>
    </source>
</reference>
<evidence type="ECO:0000256" key="4">
    <source>
        <dbReference type="ARBA" id="ARBA00022801"/>
    </source>
</evidence>
<dbReference type="Gene3D" id="3.40.50.1000">
    <property type="entry name" value="HAD superfamily/HAD-like"/>
    <property type="match status" value="1"/>
</dbReference>
<protein>
    <recommendedName>
        <fullName evidence="6 7">D,D-heptose 1,7-bisphosphate phosphatase</fullName>
        <ecNumber evidence="7">3.1.3.-</ecNumber>
    </recommendedName>
</protein>
<evidence type="ECO:0000256" key="6">
    <source>
        <dbReference type="ARBA" id="ARBA00031828"/>
    </source>
</evidence>
<proteinExistence type="inferred from homology"/>
<keyword evidence="5 7" id="KW-0119">Carbohydrate metabolism</keyword>
<evidence type="ECO:0000256" key="3">
    <source>
        <dbReference type="ARBA" id="ARBA00022723"/>
    </source>
</evidence>
<evidence type="ECO:0000256" key="5">
    <source>
        <dbReference type="ARBA" id="ARBA00023277"/>
    </source>
</evidence>
<accession>A0AAE5CDN7</accession>
<feature type="binding site" evidence="10">
    <location>
        <position position="96"/>
    </location>
    <ligand>
        <name>Zn(2+)</name>
        <dbReference type="ChEBI" id="CHEBI:29105"/>
    </ligand>
</feature>
<dbReference type="NCBIfam" id="TIGR01656">
    <property type="entry name" value="Histidinol-ppas"/>
    <property type="match status" value="1"/>
</dbReference>
<feature type="site" description="Contributes to substrate recognition" evidence="9">
    <location>
        <position position="109"/>
    </location>
</feature>
<dbReference type="InterPro" id="IPR036412">
    <property type="entry name" value="HAD-like_sf"/>
</dbReference>
<dbReference type="InterPro" id="IPR006549">
    <property type="entry name" value="HAD-SF_hydro_IIIA"/>
</dbReference>
<evidence type="ECO:0000313" key="11">
    <source>
        <dbReference type="EMBL" id="NIR76169.1"/>
    </source>
</evidence>
<evidence type="ECO:0000256" key="2">
    <source>
        <dbReference type="ARBA" id="ARBA00022490"/>
    </source>
</evidence>
<evidence type="ECO:0000256" key="9">
    <source>
        <dbReference type="PIRSR" id="PIRSR004682-3"/>
    </source>
</evidence>
<dbReference type="SUPFAM" id="SSF56784">
    <property type="entry name" value="HAD-like"/>
    <property type="match status" value="1"/>
</dbReference>
<comment type="caution">
    <text evidence="11">The sequence shown here is derived from an EMBL/GenBank/DDBJ whole genome shotgun (WGS) entry which is preliminary data.</text>
</comment>
<dbReference type="CDD" id="cd07503">
    <property type="entry name" value="HAD_HisB-N"/>
    <property type="match status" value="1"/>
</dbReference>
<evidence type="ECO:0000256" key="1">
    <source>
        <dbReference type="ARBA" id="ARBA00004496"/>
    </source>
</evidence>
<evidence type="ECO:0000256" key="8">
    <source>
        <dbReference type="PIRSR" id="PIRSR004682-1"/>
    </source>
</evidence>
<keyword evidence="10" id="KW-0862">Zinc</keyword>
<dbReference type="PANTHER" id="PTHR42891">
    <property type="entry name" value="D-GLYCERO-BETA-D-MANNO-HEPTOSE-1,7-BISPHOSPHATE 7-PHOSPHATASE"/>
    <property type="match status" value="1"/>
</dbReference>
<dbReference type="GO" id="GO:0046872">
    <property type="term" value="F:metal ion binding"/>
    <property type="evidence" value="ECO:0007669"/>
    <property type="project" value="UniProtKB-KW"/>
</dbReference>
<organism evidence="11 12">
    <name type="scientific">Candidatus Kutchimonas denitrificans</name>
    <dbReference type="NCBI Taxonomy" id="3056748"/>
    <lineage>
        <taxon>Bacteria</taxon>
        <taxon>Pseudomonadati</taxon>
        <taxon>Gemmatimonadota</taxon>
        <taxon>Gemmatimonadia</taxon>
        <taxon>Candidatus Palauibacterales</taxon>
        <taxon>Candidatus Palauibacteraceae</taxon>
        <taxon>Candidatus Kutchimonas</taxon>
    </lineage>
</organism>
<feature type="binding site" evidence="10">
    <location>
        <position position="17"/>
    </location>
    <ligand>
        <name>Mg(2+)</name>
        <dbReference type="ChEBI" id="CHEBI:18420"/>
    </ligand>
</feature>
<feature type="binding site" evidence="10">
    <location>
        <position position="98"/>
    </location>
    <ligand>
        <name>Zn(2+)</name>
        <dbReference type="ChEBI" id="CHEBI:29105"/>
    </ligand>
</feature>
<evidence type="ECO:0000256" key="7">
    <source>
        <dbReference type="PIRNR" id="PIRNR004682"/>
    </source>
</evidence>
<evidence type="ECO:0000256" key="10">
    <source>
        <dbReference type="PIRSR" id="PIRSR004682-4"/>
    </source>
</evidence>
<comment type="cofactor">
    <cofactor evidence="10">
        <name>Zn(2+)</name>
        <dbReference type="ChEBI" id="CHEBI:29105"/>
    </cofactor>
</comment>
<dbReference type="InterPro" id="IPR023214">
    <property type="entry name" value="HAD_sf"/>
</dbReference>
<feature type="binding site" evidence="10">
    <location>
        <position position="135"/>
    </location>
    <ligand>
        <name>Mg(2+)</name>
        <dbReference type="ChEBI" id="CHEBI:18420"/>
    </ligand>
</feature>
<sequence>MMTRDDHRRAAAFVDRDGTLIYERGDLGDPDGVELIPGAADALARLKAAGLPVILVTNQSGIARGLFSEEDFGAVQRRLVDLLAAEGVELDAVYYCPHHPDVDGPCDCRKPAPGMYLRARDELGLDLASSFYVGDRWRDVAVTEEVGGTPFLIETGAGGAGAPEGIEKVRDLGEAVEGMLASLENRELNRG</sequence>
<gene>
    <name evidence="11" type="ORF">GWO12_13825</name>
</gene>